<dbReference type="Gene3D" id="2.60.40.1080">
    <property type="match status" value="1"/>
</dbReference>
<proteinExistence type="predicted"/>
<dbReference type="InterPro" id="IPR013783">
    <property type="entry name" value="Ig-like_fold"/>
</dbReference>
<dbReference type="Gene3D" id="2.60.40.10">
    <property type="entry name" value="Immunoglobulins"/>
    <property type="match status" value="2"/>
</dbReference>
<organism evidence="3 4">
    <name type="scientific">Hominibacterium faecale</name>
    <dbReference type="NCBI Taxonomy" id="2839743"/>
    <lineage>
        <taxon>Bacteria</taxon>
        <taxon>Bacillati</taxon>
        <taxon>Bacillota</taxon>
        <taxon>Clostridia</taxon>
        <taxon>Peptostreptococcales</taxon>
        <taxon>Anaerovoracaceae</taxon>
        <taxon>Hominibacterium</taxon>
    </lineage>
</organism>
<dbReference type="Pfam" id="PF02368">
    <property type="entry name" value="Big_2"/>
    <property type="match status" value="1"/>
</dbReference>
<dbReference type="InterPro" id="IPR003961">
    <property type="entry name" value="FN3_dom"/>
</dbReference>
<gene>
    <name evidence="3" type="ORF">OBO34_18620</name>
</gene>
<sequence length="803" mass="85865">MKKQGKTKKLLAFLLSLTVLFTMSAPAVWADSSDSTITGIDDKVKLSIKSGETIVSAFVRDDYSAYLQIPKNAKVNAGNAEIDLTMKNIESLGMGGITKSHKITINTGIEGKDQVDLENYIGSIKDFQKAKISGKIGDKDYSYAVETVTTDTDYLVKASTNTEQTRAAWMELASHVATTTYDKDDSYMVIPANAYMQIGSERLSFTDPKGTPLKLDNAGNLTELQKSIRDAVELNTQAANLKDGRDAEAYIPAGTILRVGATEAKLLQGATIDMSGLNNLSSNSLANLRDAETNADMITALINFVMNPITAASEQQDIKCNVIFDKQVAVDKDKGENKTTIDTTATDQEALDSTTVDTITNLLAAAGENETVEVVVPQKADGTAPEISKEIIEAAKGSQAETLVIKTKDQDTNIAATFEFKTSEITDASIAVKPGIKAAVTADSEKLAAEALPTGAKTMGITLDHKGDFPAPATITIGVDQKTFKPGDAVYLYYINSKTKKLELVGDKALIVSDAHTVTFTLDHASEYVLSSATVKTAVDVTGITLNTTKTSVKTGKTVALKATVTPADATDKTVTWTSSNTKIAAVDANGVVTGKAVGSATITAKTANGKTAACAVSVSLSAPENVKAASASNTSVKVSWKKVVGAQKYQVYRATSKKGKFKKVATTSGASYTNKKLTTGKTYYYKVKAISGSATSAYTKVVSAKPVPKAPTRVKAKKVSKTSIRVSWKKVSKANGYKVYRATSQKGKYKAVKTIKKGSTTKYTNKKLKKNRTYYYKVRAYQKVKGKNVYGTYSKVVKARTK</sequence>
<protein>
    <submittedName>
        <fullName evidence="3">Ig-like domain-containing protein</fullName>
    </submittedName>
</protein>
<dbReference type="InterPro" id="IPR003343">
    <property type="entry name" value="Big_2"/>
</dbReference>
<accession>A0A9J6QXW6</accession>
<dbReference type="PROSITE" id="PS50853">
    <property type="entry name" value="FN3"/>
    <property type="match status" value="2"/>
</dbReference>
<dbReference type="RefSeq" id="WP_253021068.1">
    <property type="nucleotide sequence ID" value="NZ_JAOSHN010000009.1"/>
</dbReference>
<feature type="domain" description="Fibronectin type-III" evidence="2">
    <location>
        <begin position="711"/>
        <end position="803"/>
    </location>
</feature>
<name>A0A9J6QXW6_9FIRM</name>
<dbReference type="SMART" id="SM00635">
    <property type="entry name" value="BID_2"/>
    <property type="match status" value="1"/>
</dbReference>
<dbReference type="Pfam" id="PF00041">
    <property type="entry name" value="fn3"/>
    <property type="match status" value="2"/>
</dbReference>
<evidence type="ECO:0000256" key="1">
    <source>
        <dbReference type="SAM" id="SignalP"/>
    </source>
</evidence>
<dbReference type="Proteomes" id="UP001065549">
    <property type="component" value="Unassembled WGS sequence"/>
</dbReference>
<reference evidence="3" key="1">
    <citation type="submission" date="2022-09" db="EMBL/GenBank/DDBJ databases">
        <title>Culturomic study of gut microbiota in children with autism spectrum disorder.</title>
        <authorList>
            <person name="Efimov B.A."/>
            <person name="Chaplin A.V."/>
            <person name="Sokolova S.R."/>
            <person name="Pikina A.P."/>
            <person name="Korzhanova M."/>
            <person name="Belova V."/>
            <person name="Korostin D."/>
        </authorList>
    </citation>
    <scope>NUCLEOTIDE SEQUENCE</scope>
    <source>
        <strain evidence="3">ASD5510</strain>
    </source>
</reference>
<evidence type="ECO:0000313" key="4">
    <source>
        <dbReference type="Proteomes" id="UP001065549"/>
    </source>
</evidence>
<dbReference type="InterPro" id="IPR008964">
    <property type="entry name" value="Invasin/intimin_cell_adhesion"/>
</dbReference>
<feature type="signal peptide" evidence="1">
    <location>
        <begin position="1"/>
        <end position="30"/>
    </location>
</feature>
<evidence type="ECO:0000259" key="2">
    <source>
        <dbReference type="PROSITE" id="PS50853"/>
    </source>
</evidence>
<dbReference type="SUPFAM" id="SSF49373">
    <property type="entry name" value="Invasin/intimin cell-adhesion fragments"/>
    <property type="match status" value="1"/>
</dbReference>
<comment type="caution">
    <text evidence="3">The sequence shown here is derived from an EMBL/GenBank/DDBJ whole genome shotgun (WGS) entry which is preliminary data.</text>
</comment>
<evidence type="ECO:0000313" key="3">
    <source>
        <dbReference type="EMBL" id="MCU7380347.1"/>
    </source>
</evidence>
<feature type="chain" id="PRO_5039896343" evidence="1">
    <location>
        <begin position="31"/>
        <end position="803"/>
    </location>
</feature>
<keyword evidence="4" id="KW-1185">Reference proteome</keyword>
<dbReference type="SUPFAM" id="SSF49265">
    <property type="entry name" value="Fibronectin type III"/>
    <property type="match status" value="1"/>
</dbReference>
<dbReference type="EMBL" id="JAOSHN010000009">
    <property type="protein sequence ID" value="MCU7380347.1"/>
    <property type="molecule type" value="Genomic_DNA"/>
</dbReference>
<dbReference type="AlphaFoldDB" id="A0A9J6QXW6"/>
<dbReference type="InterPro" id="IPR036116">
    <property type="entry name" value="FN3_sf"/>
</dbReference>
<feature type="domain" description="Fibronectin type-III" evidence="2">
    <location>
        <begin position="623"/>
        <end position="710"/>
    </location>
</feature>
<dbReference type="SMART" id="SM00060">
    <property type="entry name" value="FN3"/>
    <property type="match status" value="2"/>
</dbReference>
<dbReference type="CDD" id="cd00063">
    <property type="entry name" value="FN3"/>
    <property type="match status" value="2"/>
</dbReference>
<keyword evidence="1" id="KW-0732">Signal</keyword>